<dbReference type="PANTHER" id="PTHR10000">
    <property type="entry name" value="PHOSPHOSERINE PHOSPHATASE"/>
    <property type="match status" value="1"/>
</dbReference>
<reference evidence="1 2" key="1">
    <citation type="submission" date="2016-10" db="EMBL/GenBank/DDBJ databases">
        <authorList>
            <person name="Varghese N."/>
            <person name="Submissions S."/>
        </authorList>
    </citation>
    <scope>NUCLEOTIDE SEQUENCE [LARGE SCALE GENOMIC DNA]</scope>
    <source>
        <strain evidence="1 2">DSM 9169</strain>
    </source>
</reference>
<dbReference type="Pfam" id="PF08282">
    <property type="entry name" value="Hydrolase_3"/>
    <property type="match status" value="1"/>
</dbReference>
<keyword evidence="2" id="KW-1185">Reference proteome</keyword>
<protein>
    <submittedName>
        <fullName evidence="1">HAD-superfamily hydrolase, subfamily IIB</fullName>
    </submittedName>
</protein>
<evidence type="ECO:0000313" key="2">
    <source>
        <dbReference type="Proteomes" id="UP000198976"/>
    </source>
</evidence>
<organism evidence="1 2">
    <name type="scientific">Schaalia radingae</name>
    <dbReference type="NCBI Taxonomy" id="131110"/>
    <lineage>
        <taxon>Bacteria</taxon>
        <taxon>Bacillati</taxon>
        <taxon>Actinomycetota</taxon>
        <taxon>Actinomycetes</taxon>
        <taxon>Actinomycetales</taxon>
        <taxon>Actinomycetaceae</taxon>
        <taxon>Schaalia</taxon>
    </lineage>
</organism>
<dbReference type="InterPro" id="IPR036412">
    <property type="entry name" value="HAD-like_sf"/>
</dbReference>
<dbReference type="SUPFAM" id="SSF56784">
    <property type="entry name" value="HAD-like"/>
    <property type="match status" value="1"/>
</dbReference>
<sequence length="301" mass="31825">MSIPLLTPPPSGEQAIPFDELVARAEAGLPSSLPGDPTKIMVALDVDGTLLLPEGASERVISAFHDGVAAGMKMVIATGRGVNAVDPVFGYLKASQGWAVCSNGTTMGQWDPQLEGGRRVVRRHSFNPAEAIDALRQVMPDALIGSERDYGYAVSAPFPHGELIETFRVESMENLRSTPSTKLVGRAPSLTREEFSEAIAQTGLADTHEVAIGWTSWVDVGPRGFTKATGLEELAEYLQVPHSGIVTVGDGTNDIPMLQWAAHGVAMGGADEDVRSHADAVTGSVENDGAAALVRAILNRF</sequence>
<name>A0ABY0V4P5_9ACTO</name>
<accession>A0ABY0V4P5</accession>
<dbReference type="PANTHER" id="PTHR10000:SF8">
    <property type="entry name" value="HAD SUPERFAMILY HYDROLASE-LIKE, TYPE 3"/>
    <property type="match status" value="1"/>
</dbReference>
<dbReference type="GO" id="GO:0016787">
    <property type="term" value="F:hydrolase activity"/>
    <property type="evidence" value="ECO:0007669"/>
    <property type="project" value="UniProtKB-KW"/>
</dbReference>
<dbReference type="NCBIfam" id="TIGR01484">
    <property type="entry name" value="HAD-SF-IIB"/>
    <property type="match status" value="1"/>
</dbReference>
<dbReference type="Gene3D" id="3.40.50.1000">
    <property type="entry name" value="HAD superfamily/HAD-like"/>
    <property type="match status" value="1"/>
</dbReference>
<dbReference type="Gene3D" id="3.30.1240.10">
    <property type="match status" value="1"/>
</dbReference>
<dbReference type="PROSITE" id="PS01229">
    <property type="entry name" value="COF_2"/>
    <property type="match status" value="1"/>
</dbReference>
<dbReference type="InterPro" id="IPR023214">
    <property type="entry name" value="HAD_sf"/>
</dbReference>
<keyword evidence="1" id="KW-0378">Hydrolase</keyword>
<evidence type="ECO:0000313" key="1">
    <source>
        <dbReference type="EMBL" id="SDT85493.1"/>
    </source>
</evidence>
<dbReference type="InterPro" id="IPR006379">
    <property type="entry name" value="HAD-SF_hydro_IIB"/>
</dbReference>
<dbReference type="RefSeq" id="WP_058237641.1">
    <property type="nucleotide sequence ID" value="NZ_LT629792.1"/>
</dbReference>
<dbReference type="EMBL" id="LT629792">
    <property type="protein sequence ID" value="SDT85493.1"/>
    <property type="molecule type" value="Genomic_DNA"/>
</dbReference>
<proteinExistence type="predicted"/>
<gene>
    <name evidence="1" type="ORF">SAMN04489714_0074</name>
</gene>
<dbReference type="Proteomes" id="UP000198976">
    <property type="component" value="Chromosome I"/>
</dbReference>